<dbReference type="AlphaFoldDB" id="A0A017T5G6"/>
<dbReference type="EMBL" id="ASRX01000037">
    <property type="protein sequence ID" value="EYF04247.1"/>
    <property type="molecule type" value="Genomic_DNA"/>
</dbReference>
<accession>A0A017T5G6</accession>
<name>A0A017T5G6_9BACT</name>
<dbReference type="OrthoDB" id="9770435at2"/>
<reference evidence="2 3" key="1">
    <citation type="submission" date="2013-05" db="EMBL/GenBank/DDBJ databases">
        <title>Genome assembly of Chondromyces apiculatus DSM 436.</title>
        <authorList>
            <person name="Sharma G."/>
            <person name="Khatri I."/>
            <person name="Kaur C."/>
            <person name="Mayilraj S."/>
            <person name="Subramanian S."/>
        </authorList>
    </citation>
    <scope>NUCLEOTIDE SEQUENCE [LARGE SCALE GENOMIC DNA]</scope>
    <source>
        <strain evidence="2 3">DSM 436</strain>
    </source>
</reference>
<gene>
    <name evidence="2" type="ORF">CAP_4724</name>
</gene>
<evidence type="ECO:0000313" key="2">
    <source>
        <dbReference type="EMBL" id="EYF04247.1"/>
    </source>
</evidence>
<feature type="domain" description="FIST C-domain" evidence="1">
    <location>
        <begin position="229"/>
        <end position="376"/>
    </location>
</feature>
<dbReference type="Proteomes" id="UP000019678">
    <property type="component" value="Unassembled WGS sequence"/>
</dbReference>
<protein>
    <recommendedName>
        <fullName evidence="1">FIST C-domain domain-containing protein</fullName>
    </recommendedName>
</protein>
<evidence type="ECO:0000259" key="1">
    <source>
        <dbReference type="SMART" id="SM01204"/>
    </source>
</evidence>
<comment type="caution">
    <text evidence="2">The sequence shown here is derived from an EMBL/GenBank/DDBJ whole genome shotgun (WGS) entry which is preliminary data.</text>
</comment>
<dbReference type="Pfam" id="PF10442">
    <property type="entry name" value="FIST_C"/>
    <property type="match status" value="1"/>
</dbReference>
<dbReference type="InterPro" id="IPR019494">
    <property type="entry name" value="FIST_C"/>
</dbReference>
<dbReference type="STRING" id="1192034.CAP_4724"/>
<evidence type="ECO:0000313" key="3">
    <source>
        <dbReference type="Proteomes" id="UP000019678"/>
    </source>
</evidence>
<dbReference type="SMART" id="SM01204">
    <property type="entry name" value="FIST_C"/>
    <property type="match status" value="1"/>
</dbReference>
<keyword evidence="3" id="KW-1185">Reference proteome</keyword>
<proteinExistence type="predicted"/>
<organism evidence="2 3">
    <name type="scientific">Chondromyces apiculatus DSM 436</name>
    <dbReference type="NCBI Taxonomy" id="1192034"/>
    <lineage>
        <taxon>Bacteria</taxon>
        <taxon>Pseudomonadati</taxon>
        <taxon>Myxococcota</taxon>
        <taxon>Polyangia</taxon>
        <taxon>Polyangiales</taxon>
        <taxon>Polyangiaceae</taxon>
        <taxon>Chondromyces</taxon>
    </lineage>
</organism>
<sequence length="398" mass="40229">MVMTGRSFSAVCGLDTLRPRLAEVRRSARSPAGGLLFLSGALTQQLPAVTELVRDVWKGIPTCVVPAAGVLSERGEIESEAAASGLLWEGGRSLAFAAQPGALGAAVAEVLAPASPPSAAGAVGARGGPRAGTMLVFARPDALGAEHLGALVAAAPGSCIFGAGTVGASPRAISAAGEILEAPVAGLALMGLSLPLLEACGGCRLLSAFHSIDEVTDGGLVLSAGGKPALELLSSCTAHIRRRGTPDPAEPAPVVLAALADPGTESDEAPRYVVRPVRGIDPSRRALLIGDAARPGVRLAFAVRDAAAARTELAAAAQRAARGTLGAAPRFALYLSCAGRGQNLHGAPDVEARILKQRFGDLPIAGMHSAFEIIPWAGGDDIRIALYTGVLALFRAPS</sequence>
<dbReference type="eggNOG" id="COG4398">
    <property type="taxonomic scope" value="Bacteria"/>
</dbReference>